<feature type="chain" id="PRO_5012103854" description="PEP-CTERM sorting domain-containing protein" evidence="2">
    <location>
        <begin position="24"/>
        <end position="275"/>
    </location>
</feature>
<name>A0A222GBT0_9GAMM</name>
<dbReference type="EMBL" id="CP020465">
    <property type="protein sequence ID" value="ASP49162.1"/>
    <property type="molecule type" value="Genomic_DNA"/>
</dbReference>
<accession>A0A222GBT0</accession>
<evidence type="ECO:0000256" key="2">
    <source>
        <dbReference type="SAM" id="SignalP"/>
    </source>
</evidence>
<evidence type="ECO:0000256" key="1">
    <source>
        <dbReference type="SAM" id="Phobius"/>
    </source>
</evidence>
<proteinExistence type="predicted"/>
<keyword evidence="4" id="KW-1185">Reference proteome</keyword>
<dbReference type="KEGG" id="cber:B5D82_16150"/>
<feature type="signal peptide" evidence="2">
    <location>
        <begin position="1"/>
        <end position="23"/>
    </location>
</feature>
<protein>
    <recommendedName>
        <fullName evidence="5">PEP-CTERM sorting domain-containing protein</fullName>
    </recommendedName>
</protein>
<evidence type="ECO:0000313" key="4">
    <source>
        <dbReference type="Proteomes" id="UP000202259"/>
    </source>
</evidence>
<keyword evidence="1" id="KW-0472">Membrane</keyword>
<keyword evidence="1" id="KW-0812">Transmembrane</keyword>
<organism evidence="3 4">
    <name type="scientific">Cognaticolwellia beringensis</name>
    <dbReference type="NCBI Taxonomy" id="1967665"/>
    <lineage>
        <taxon>Bacteria</taxon>
        <taxon>Pseudomonadati</taxon>
        <taxon>Pseudomonadota</taxon>
        <taxon>Gammaproteobacteria</taxon>
        <taxon>Alteromonadales</taxon>
        <taxon>Colwelliaceae</taxon>
        <taxon>Cognaticolwellia</taxon>
    </lineage>
</organism>
<dbReference type="AlphaFoldDB" id="A0A222GBT0"/>
<keyword evidence="1" id="KW-1133">Transmembrane helix</keyword>
<keyword evidence="2" id="KW-0732">Signal</keyword>
<evidence type="ECO:0008006" key="5">
    <source>
        <dbReference type="Google" id="ProtNLM"/>
    </source>
</evidence>
<reference evidence="3 4" key="1">
    <citation type="submission" date="2017-08" db="EMBL/GenBank/DDBJ databases">
        <title>Complete genome of Colwellia sp. NB097-1, a psychrophile bacterium ioslated from Bering Sea.</title>
        <authorList>
            <person name="Chen X."/>
        </authorList>
    </citation>
    <scope>NUCLEOTIDE SEQUENCE [LARGE SCALE GENOMIC DNA]</scope>
    <source>
        <strain evidence="3 4">NB097-1</strain>
    </source>
</reference>
<gene>
    <name evidence="3" type="ORF">B5D82_16150</name>
</gene>
<dbReference type="OrthoDB" id="6223968at2"/>
<evidence type="ECO:0000313" key="3">
    <source>
        <dbReference type="EMBL" id="ASP49162.1"/>
    </source>
</evidence>
<dbReference type="Proteomes" id="UP000202259">
    <property type="component" value="Chromosome"/>
</dbReference>
<dbReference type="RefSeq" id="WP_081152970.1">
    <property type="nucleotide sequence ID" value="NZ_CP020465.1"/>
</dbReference>
<sequence>MNQFQLKITATLFTCLLAGKSYASLISYDLLTPNSSPHISYANPFTDAFSSNADGFQIYQRNVDLNIPNALLDNSDIGADSLGIITRTNTQAFFGIVDTVNLNNPSNDAVASWQVDITNLTAIKLLIDMAAMGDFESSDEFEWRYSIDNNPFSSLFQGVSNLDSQQSYRLKDNSLKTLNDPMTVNSILLSNQFTAFSSSILDTGNLLTIELKANANSDNEAIAFQNVFIQGVSNTVTVSEPKSFVIMIFALLFFTVSQVLFRQKSGGDNRMCFKA</sequence>
<feature type="transmembrane region" description="Helical" evidence="1">
    <location>
        <begin position="243"/>
        <end position="261"/>
    </location>
</feature>